<dbReference type="eggNOG" id="KOG1156">
    <property type="taxonomic scope" value="Eukaryota"/>
</dbReference>
<evidence type="ECO:0000313" key="5">
    <source>
        <dbReference type="EMBL" id="KNC49117.1"/>
    </source>
</evidence>
<evidence type="ECO:0000256" key="4">
    <source>
        <dbReference type="SAM" id="MobiDB-lite"/>
    </source>
</evidence>
<feature type="region of interest" description="Disordered" evidence="4">
    <location>
        <begin position="643"/>
        <end position="663"/>
    </location>
</feature>
<dbReference type="SMART" id="SM00028">
    <property type="entry name" value="TPR"/>
    <property type="match status" value="4"/>
</dbReference>
<dbReference type="GeneID" id="25564575"/>
<keyword evidence="6" id="KW-1185">Reference proteome</keyword>
<evidence type="ECO:0000313" key="6">
    <source>
        <dbReference type="Proteomes" id="UP000054408"/>
    </source>
</evidence>
<dbReference type="PIRSF" id="PIRSF000422">
    <property type="entry name" value="N-terminal-AcTrfase-A_aux_su"/>
    <property type="match status" value="1"/>
</dbReference>
<dbReference type="PANTHER" id="PTHR22767">
    <property type="entry name" value="N-TERMINAL ACETYLTRANSFERASE-RELATED"/>
    <property type="match status" value="1"/>
</dbReference>
<evidence type="ECO:0000256" key="2">
    <source>
        <dbReference type="ARBA" id="ARBA00022803"/>
    </source>
</evidence>
<dbReference type="InterPro" id="IPR011990">
    <property type="entry name" value="TPR-like_helical_dom_sf"/>
</dbReference>
<organism evidence="5 6">
    <name type="scientific">Thecamonas trahens ATCC 50062</name>
    <dbReference type="NCBI Taxonomy" id="461836"/>
    <lineage>
        <taxon>Eukaryota</taxon>
        <taxon>Apusozoa</taxon>
        <taxon>Apusomonadida</taxon>
        <taxon>Apusomonadidae</taxon>
        <taxon>Thecamonas</taxon>
    </lineage>
</organism>
<evidence type="ECO:0000256" key="3">
    <source>
        <dbReference type="PROSITE-ProRule" id="PRU00339"/>
    </source>
</evidence>
<dbReference type="PANTHER" id="PTHR22767:SF2">
    <property type="entry name" value="N(ALPHA)-ACETYLTRANSFERASE 15_16, ISOFORM A"/>
    <property type="match status" value="1"/>
</dbReference>
<dbReference type="OMA" id="MEMRADY"/>
<dbReference type="PROSITE" id="PS50005">
    <property type="entry name" value="TPR"/>
    <property type="match status" value="1"/>
</dbReference>
<reference evidence="5 6" key="1">
    <citation type="submission" date="2010-05" db="EMBL/GenBank/DDBJ databases">
        <title>The Genome Sequence of Thecamonas trahens ATCC 50062.</title>
        <authorList>
            <consortium name="The Broad Institute Genome Sequencing Platform"/>
            <person name="Russ C."/>
            <person name="Cuomo C."/>
            <person name="Shea T."/>
            <person name="Young S.K."/>
            <person name="Zeng Q."/>
            <person name="Koehrsen M."/>
            <person name="Haas B."/>
            <person name="Borodovsky M."/>
            <person name="Guigo R."/>
            <person name="Alvarado L."/>
            <person name="Berlin A."/>
            <person name="Bochicchio J."/>
            <person name="Borenstein D."/>
            <person name="Chapman S."/>
            <person name="Chen Z."/>
            <person name="Freedman E."/>
            <person name="Gellesch M."/>
            <person name="Goldberg J."/>
            <person name="Griggs A."/>
            <person name="Gujja S."/>
            <person name="Heilman E."/>
            <person name="Heiman D."/>
            <person name="Hepburn T."/>
            <person name="Howarth C."/>
            <person name="Jen D."/>
            <person name="Larson L."/>
            <person name="Mehta T."/>
            <person name="Park D."/>
            <person name="Pearson M."/>
            <person name="Roberts A."/>
            <person name="Saif S."/>
            <person name="Shenoy N."/>
            <person name="Sisk P."/>
            <person name="Stolte C."/>
            <person name="Sykes S."/>
            <person name="Thomson T."/>
            <person name="Walk T."/>
            <person name="White J."/>
            <person name="Yandava C."/>
            <person name="Burger G."/>
            <person name="Gray M.W."/>
            <person name="Holland P.W.H."/>
            <person name="King N."/>
            <person name="Lang F.B.F."/>
            <person name="Roger A.J."/>
            <person name="Ruiz-Trillo I."/>
            <person name="Lander E."/>
            <person name="Nusbaum C."/>
        </authorList>
    </citation>
    <scope>NUCLEOTIDE SEQUENCE [LARGE SCALE GENOMIC DNA]</scope>
    <source>
        <strain evidence="5 6">ATCC 50062</strain>
    </source>
</reference>
<dbReference type="OrthoDB" id="10263032at2759"/>
<dbReference type="InterPro" id="IPR019734">
    <property type="entry name" value="TPR_rpt"/>
</dbReference>
<dbReference type="AlphaFoldDB" id="A0A0L0D9T9"/>
<accession>A0A0L0D9T9</accession>
<keyword evidence="1" id="KW-0677">Repeat</keyword>
<dbReference type="Gene3D" id="1.25.40.1010">
    <property type="match status" value="1"/>
</dbReference>
<dbReference type="SUPFAM" id="SSF48452">
    <property type="entry name" value="TPR-like"/>
    <property type="match status" value="2"/>
</dbReference>
<dbReference type="InterPro" id="IPR021183">
    <property type="entry name" value="NatA_aux_su"/>
</dbReference>
<proteinExistence type="predicted"/>
<dbReference type="EMBL" id="GL349453">
    <property type="protein sequence ID" value="KNC49117.1"/>
    <property type="molecule type" value="Genomic_DNA"/>
</dbReference>
<feature type="repeat" description="TPR" evidence="3">
    <location>
        <begin position="250"/>
        <end position="283"/>
    </location>
</feature>
<keyword evidence="2 3" id="KW-0802">TPR repeat</keyword>
<evidence type="ECO:0000256" key="1">
    <source>
        <dbReference type="ARBA" id="ARBA00022737"/>
    </source>
</evidence>
<dbReference type="RefSeq" id="XP_013758145.1">
    <property type="nucleotide sequence ID" value="XM_013902691.1"/>
</dbReference>
<dbReference type="STRING" id="461836.A0A0L0D9T9"/>
<sequence>MGRRKKKAKTATSVATSDPNELPAKFNKDFRTIKTAYDAKLYKKALKAADNILKACPKHGETLTLKGIVVDAMGKKDDGEALIVAGVESNPTSFACWNYYGLFCKSHSMYTTAIKAFKNALKYAAPEHEMNMRYELMALYVQTERMEAFLDQANEALKIKSDVKRNWIALAIAYHLNANYSMALTVLDTFEDSTGGLEPWVQPADDPTAVPKAATSEIQLYKIMILIEGGEHARALAAMDAAETNIADKDQLLVFRAECYLALGQTAEAEAAYAKLIAINPENLEYHKGMLAAKGVTLADKPADMEPAALDSLHTTYATLAETYPKCNAVQDIILRFSRNVADYKTQLQVVLPKPLRKGTPSLFNRIAGVTTDPAHWGALEELVVSEYLPRAAAGTSMTGGDEAEPPSTHLWVLFFVAQLYQATHRSELALETINAAIAHTPTVVDLYAFKAVIYGQCGDHVTAVEWIEFARSLDLADRYLNTTAGKYLLAADMVPEAMDVVRLFTKDSDAYNSMFDMQTLWYELARGEAHVRRGELGPALKMFTFAMDAIDQYVTDQYEFHKYALRCFSIPIYIDMLRTFRAIHSDKRYATAALGACTIYLKLHEEAAAHAALPPAEARAASKAARAARKAQVEPIAGRMKVEANAGRQRKSTGKHPDTDPAGLAMASVENPLAKAANIVAKLTKFHPNDLDAHAIAVRIHLARNKPVLALRSLALLLALDPASPQALAARWRIEAAAINGSLLAECADDTTVVAFVNDRLAALPGGAHASLDALQAAGNTALANATALDDVIAIIDSLLTVVAMEPSADLKAALTRAVSAALAVQPVHTDAHVVLAAAVDLAGRLDPAGALAADIKAQAHAALPLCAAFV</sequence>
<dbReference type="Pfam" id="PF12569">
    <property type="entry name" value="NatA_aux_su"/>
    <property type="match status" value="1"/>
</dbReference>
<dbReference type="Gene3D" id="1.25.40.1040">
    <property type="match status" value="1"/>
</dbReference>
<gene>
    <name evidence="5" type="ORF">AMSG_05087</name>
</gene>
<name>A0A0L0D9T9_THETB</name>
<protein>
    <submittedName>
        <fullName evidence="5">TPR Domain containing protein</fullName>
    </submittedName>
</protein>
<dbReference type="Proteomes" id="UP000054408">
    <property type="component" value="Unassembled WGS sequence"/>
</dbReference>
<dbReference type="GO" id="GO:0005737">
    <property type="term" value="C:cytoplasm"/>
    <property type="evidence" value="ECO:0007669"/>
    <property type="project" value="UniProtKB-ARBA"/>
</dbReference>